<keyword evidence="2" id="KW-0645">Protease</keyword>
<evidence type="ECO:0000313" key="9">
    <source>
        <dbReference type="EMBL" id="SVB47378.1"/>
    </source>
</evidence>
<protein>
    <recommendedName>
        <fullName evidence="10">Peptidase M16 N-terminal domain-containing protein</fullName>
    </recommendedName>
</protein>
<proteinExistence type="inferred from homology"/>
<dbReference type="InterPro" id="IPR007863">
    <property type="entry name" value="Peptidase_M16_C"/>
</dbReference>
<name>A0A382E9L8_9ZZZZ</name>
<dbReference type="GO" id="GO:0006508">
    <property type="term" value="P:proteolysis"/>
    <property type="evidence" value="ECO:0007669"/>
    <property type="project" value="UniProtKB-KW"/>
</dbReference>
<evidence type="ECO:0000256" key="5">
    <source>
        <dbReference type="ARBA" id="ARBA00022833"/>
    </source>
</evidence>
<feature type="non-terminal residue" evidence="9">
    <location>
        <position position="1"/>
    </location>
</feature>
<evidence type="ECO:0000256" key="4">
    <source>
        <dbReference type="ARBA" id="ARBA00022801"/>
    </source>
</evidence>
<evidence type="ECO:0000259" key="7">
    <source>
        <dbReference type="Pfam" id="PF00675"/>
    </source>
</evidence>
<dbReference type="PANTHER" id="PTHR43690">
    <property type="entry name" value="NARDILYSIN"/>
    <property type="match status" value="1"/>
</dbReference>
<organism evidence="9">
    <name type="scientific">marine metagenome</name>
    <dbReference type="NCBI Taxonomy" id="408172"/>
    <lineage>
        <taxon>unclassified sequences</taxon>
        <taxon>metagenomes</taxon>
        <taxon>ecological metagenomes</taxon>
    </lineage>
</organism>
<evidence type="ECO:0000259" key="8">
    <source>
        <dbReference type="Pfam" id="PF05193"/>
    </source>
</evidence>
<dbReference type="GO" id="GO:0004222">
    <property type="term" value="F:metalloendopeptidase activity"/>
    <property type="evidence" value="ECO:0007669"/>
    <property type="project" value="InterPro"/>
</dbReference>
<reference evidence="9" key="1">
    <citation type="submission" date="2018-05" db="EMBL/GenBank/DDBJ databases">
        <authorList>
            <person name="Lanie J.A."/>
            <person name="Ng W.-L."/>
            <person name="Kazmierczak K.M."/>
            <person name="Andrzejewski T.M."/>
            <person name="Davidsen T.M."/>
            <person name="Wayne K.J."/>
            <person name="Tettelin H."/>
            <person name="Glass J.I."/>
            <person name="Rusch D."/>
            <person name="Podicherti R."/>
            <person name="Tsui H.-C.T."/>
            <person name="Winkler M.E."/>
        </authorList>
    </citation>
    <scope>NUCLEOTIDE SEQUENCE</scope>
</reference>
<dbReference type="Gene3D" id="3.30.830.10">
    <property type="entry name" value="Metalloenzyme, LuxS/M16 peptidase-like"/>
    <property type="match status" value="2"/>
</dbReference>
<dbReference type="PANTHER" id="PTHR43690:SF34">
    <property type="entry name" value="ZINC PROTEASE PQQL-LIKE"/>
    <property type="match status" value="1"/>
</dbReference>
<dbReference type="InterPro" id="IPR011765">
    <property type="entry name" value="Pept_M16_N"/>
</dbReference>
<keyword evidence="4" id="KW-0378">Hydrolase</keyword>
<sequence>VIGLLVFQSTSQATEIDLDQKIPLYKEITYGKLENGLTYYIKKNSSPKEKATIHLIVKAGSLMEDDDQLGLAHLIEHMVFNGTKNFPKNEIDKYFNSIGLSIGADFNAFTGYETTVYKFNIPTEKKEFIEKGIHILSEISNFANLDDESFDKERKIVEEEWRTDLGKDKRLFDEIKKYYYLNSKFSKRTPIGDINIIRNFSYETAIRFYNDWYRPDLMAVIAVGDFDSKYVESLIKKFFSNIKAKGNRSSPEATIPKYNKTIFLTLADPEQKESLIIIDNKNKKLKLETIKDVKNSYIRNFCLSIIQKRLSSSLQDKKTPLIDAFIWNFDLTSENEFYSYGAFLKEKEIKEGIDFLLAELERVKQNGFLPKELEIEKKDTISLHEQSIKSEKTEKSDSLVAEYTRNFLENEFVSGPKEEYKIVKKLLPTITVSDLNNHFLNWFKYDDRIVSILLPEKIKDVISEKEFINIEKKVKKYKLSQFKSLYKDELLIKDDLPGSKIIFTKKYPSINTREFRLENGIRVFLKPTKNEEKSFTFEAISMGGYSHANLIDLQSAKILNDVILESSL</sequence>
<dbReference type="PROSITE" id="PS00143">
    <property type="entry name" value="INSULINASE"/>
    <property type="match status" value="1"/>
</dbReference>
<dbReference type="SUPFAM" id="SSF63411">
    <property type="entry name" value="LuxS/MPP-like metallohydrolase"/>
    <property type="match status" value="2"/>
</dbReference>
<keyword evidence="5" id="KW-0862">Zinc</keyword>
<accession>A0A382E9L8</accession>
<feature type="domain" description="Peptidase M16 N-terminal" evidence="7">
    <location>
        <begin position="43"/>
        <end position="162"/>
    </location>
</feature>
<dbReference type="Pfam" id="PF00675">
    <property type="entry name" value="Peptidase_M16"/>
    <property type="match status" value="1"/>
</dbReference>
<feature type="domain" description="Peptidase M16 C-terminal" evidence="8">
    <location>
        <begin position="200"/>
        <end position="377"/>
    </location>
</feature>
<dbReference type="InterPro" id="IPR011249">
    <property type="entry name" value="Metalloenz_LuxS/M16"/>
</dbReference>
<keyword evidence="6" id="KW-0482">Metalloprotease</keyword>
<dbReference type="InterPro" id="IPR001431">
    <property type="entry name" value="Pept_M16_Zn_BS"/>
</dbReference>
<evidence type="ECO:0000256" key="1">
    <source>
        <dbReference type="ARBA" id="ARBA00007261"/>
    </source>
</evidence>
<dbReference type="AlphaFoldDB" id="A0A382E9L8"/>
<feature type="non-terminal residue" evidence="9">
    <location>
        <position position="568"/>
    </location>
</feature>
<dbReference type="InterPro" id="IPR050626">
    <property type="entry name" value="Peptidase_M16"/>
</dbReference>
<keyword evidence="3" id="KW-0479">Metal-binding</keyword>
<evidence type="ECO:0000256" key="2">
    <source>
        <dbReference type="ARBA" id="ARBA00022670"/>
    </source>
</evidence>
<evidence type="ECO:0000256" key="6">
    <source>
        <dbReference type="ARBA" id="ARBA00023049"/>
    </source>
</evidence>
<evidence type="ECO:0000256" key="3">
    <source>
        <dbReference type="ARBA" id="ARBA00022723"/>
    </source>
</evidence>
<dbReference type="EMBL" id="UINC01043396">
    <property type="protein sequence ID" value="SVB47378.1"/>
    <property type="molecule type" value="Genomic_DNA"/>
</dbReference>
<evidence type="ECO:0008006" key="10">
    <source>
        <dbReference type="Google" id="ProtNLM"/>
    </source>
</evidence>
<comment type="similarity">
    <text evidence="1">Belongs to the peptidase M16 family.</text>
</comment>
<dbReference type="Pfam" id="PF05193">
    <property type="entry name" value="Peptidase_M16_C"/>
    <property type="match status" value="1"/>
</dbReference>
<dbReference type="GO" id="GO:0046872">
    <property type="term" value="F:metal ion binding"/>
    <property type="evidence" value="ECO:0007669"/>
    <property type="project" value="UniProtKB-KW"/>
</dbReference>
<gene>
    <name evidence="9" type="ORF">METZ01_LOCUS200232</name>
</gene>